<dbReference type="Proteomes" id="UP001234989">
    <property type="component" value="Chromosome 5"/>
</dbReference>
<reference evidence="1" key="1">
    <citation type="submission" date="2023-08" db="EMBL/GenBank/DDBJ databases">
        <title>A de novo genome assembly of Solanum verrucosum Schlechtendal, a Mexican diploid species geographically isolated from the other diploid A-genome species in potato relatives.</title>
        <authorList>
            <person name="Hosaka K."/>
        </authorList>
    </citation>
    <scope>NUCLEOTIDE SEQUENCE</scope>
    <source>
        <tissue evidence="1">Young leaves</tissue>
    </source>
</reference>
<name>A0AAF0QSL9_SOLVR</name>
<dbReference type="PANTHER" id="PTHR48435">
    <property type="entry name" value="POLYPROTEIN"/>
    <property type="match status" value="1"/>
</dbReference>
<sequence>MSLQNPYLIEALKIQVQILGAPQDRDAIHATLHYQLAWRIQNHAMDLSFPGGQDSLFLNINAINGTTQCTQIPREIPRRELVQVLPDTCVTKHEKLRVHPQHLFFEEPDLTMPKNHILSHFPHKRPNQIVFPIHMHQSHIDIPEDKDPYIVSWFLSCFKCEHDCIRAIQSEWMRCTMVHLPLHRAYSMGHRL</sequence>
<organism evidence="1 2">
    <name type="scientific">Solanum verrucosum</name>
    <dbReference type="NCBI Taxonomy" id="315347"/>
    <lineage>
        <taxon>Eukaryota</taxon>
        <taxon>Viridiplantae</taxon>
        <taxon>Streptophyta</taxon>
        <taxon>Embryophyta</taxon>
        <taxon>Tracheophyta</taxon>
        <taxon>Spermatophyta</taxon>
        <taxon>Magnoliopsida</taxon>
        <taxon>eudicotyledons</taxon>
        <taxon>Gunneridae</taxon>
        <taxon>Pentapetalae</taxon>
        <taxon>asterids</taxon>
        <taxon>lamiids</taxon>
        <taxon>Solanales</taxon>
        <taxon>Solanaceae</taxon>
        <taxon>Solanoideae</taxon>
        <taxon>Solaneae</taxon>
        <taxon>Solanum</taxon>
    </lineage>
</organism>
<dbReference type="InterPro" id="IPR053098">
    <property type="entry name" value="Petuviruses_polyprotein"/>
</dbReference>
<evidence type="ECO:0000313" key="2">
    <source>
        <dbReference type="Proteomes" id="UP001234989"/>
    </source>
</evidence>
<evidence type="ECO:0000313" key="1">
    <source>
        <dbReference type="EMBL" id="WMV29547.1"/>
    </source>
</evidence>
<dbReference type="AlphaFoldDB" id="A0AAF0QSL9"/>
<dbReference type="EMBL" id="CP133616">
    <property type="protein sequence ID" value="WMV29547.1"/>
    <property type="molecule type" value="Genomic_DNA"/>
</dbReference>
<accession>A0AAF0QSL9</accession>
<keyword evidence="2" id="KW-1185">Reference proteome</keyword>
<dbReference type="PANTHER" id="PTHR48435:SF1">
    <property type="entry name" value="POLYPROTEIN"/>
    <property type="match status" value="1"/>
</dbReference>
<proteinExistence type="predicted"/>
<gene>
    <name evidence="1" type="ORF">MTR67_022932</name>
</gene>
<protein>
    <submittedName>
        <fullName evidence="1">Uncharacterized protein</fullName>
    </submittedName>
</protein>